<dbReference type="PROSITE" id="PS51257">
    <property type="entry name" value="PROKAR_LIPOPROTEIN"/>
    <property type="match status" value="1"/>
</dbReference>
<name>A0ABV5W092_9BACL</name>
<dbReference type="Proteomes" id="UP001589619">
    <property type="component" value="Unassembled WGS sequence"/>
</dbReference>
<evidence type="ECO:0000313" key="2">
    <source>
        <dbReference type="Proteomes" id="UP001589619"/>
    </source>
</evidence>
<comment type="caution">
    <text evidence="1">The sequence shown here is derived from an EMBL/GenBank/DDBJ whole genome shotgun (WGS) entry which is preliminary data.</text>
</comment>
<proteinExistence type="predicted"/>
<dbReference type="RefSeq" id="WP_344915103.1">
    <property type="nucleotide sequence ID" value="NZ_BAAAYO010000014.1"/>
</dbReference>
<accession>A0ABV5W092</accession>
<protein>
    <recommendedName>
        <fullName evidence="3">Lipoprotein</fullName>
    </recommendedName>
</protein>
<organism evidence="1 2">
    <name type="scientific">Paenibacillus hodogayensis</name>
    <dbReference type="NCBI Taxonomy" id="279208"/>
    <lineage>
        <taxon>Bacteria</taxon>
        <taxon>Bacillati</taxon>
        <taxon>Bacillota</taxon>
        <taxon>Bacilli</taxon>
        <taxon>Bacillales</taxon>
        <taxon>Paenibacillaceae</taxon>
        <taxon>Paenibacillus</taxon>
    </lineage>
</organism>
<gene>
    <name evidence="1" type="ORF">ACFFNY_19940</name>
</gene>
<dbReference type="EMBL" id="JBHMAG010000013">
    <property type="protein sequence ID" value="MFB9753847.1"/>
    <property type="molecule type" value="Genomic_DNA"/>
</dbReference>
<evidence type="ECO:0000313" key="1">
    <source>
        <dbReference type="EMBL" id="MFB9753847.1"/>
    </source>
</evidence>
<keyword evidence="2" id="KW-1185">Reference proteome</keyword>
<sequence>MRLSKAAWTTVLLGGVCLLAIGCTDKAGTATGAGAKPAAAANVEFGVSDLPGGGIRVPHNERLHLSTDKKWIEKEGHLSDLIRLQWTAERAKPAIVWADENGKDKTAIISHDKANNPEQHDHKHISFETTMAPDGQYPNQLFTRFEIPYDTDVSEIRTHSSNFNVMSGILRVAGETGTNRDIQFSVAGKDNATTPRWAVRADSSKESGGNTGANLQFVRYDDDGKAVDSLLTLQRSGGNVGIGTNDPDSKLDVNGDKIRIRNKYTPESSKAACSQGQMAWDDNYVYVCVSQNSWKRTALSTW</sequence>
<evidence type="ECO:0008006" key="3">
    <source>
        <dbReference type="Google" id="ProtNLM"/>
    </source>
</evidence>
<reference evidence="1 2" key="1">
    <citation type="submission" date="2024-09" db="EMBL/GenBank/DDBJ databases">
        <authorList>
            <person name="Sun Q."/>
            <person name="Mori K."/>
        </authorList>
    </citation>
    <scope>NUCLEOTIDE SEQUENCE [LARGE SCALE GENOMIC DNA]</scope>
    <source>
        <strain evidence="1 2">JCM 12520</strain>
    </source>
</reference>